<evidence type="ECO:0000256" key="6">
    <source>
        <dbReference type="ARBA" id="ARBA00022692"/>
    </source>
</evidence>
<dbReference type="InterPro" id="IPR003594">
    <property type="entry name" value="HATPase_dom"/>
</dbReference>
<dbReference type="PANTHER" id="PTHR45453:SF2">
    <property type="entry name" value="HISTIDINE KINASE"/>
    <property type="match status" value="1"/>
</dbReference>
<dbReference type="SMART" id="SM00387">
    <property type="entry name" value="HATPase_c"/>
    <property type="match status" value="1"/>
</dbReference>
<dbReference type="GO" id="GO:0005886">
    <property type="term" value="C:plasma membrane"/>
    <property type="evidence" value="ECO:0007669"/>
    <property type="project" value="UniProtKB-SubCell"/>
</dbReference>
<dbReference type="InterPro" id="IPR050351">
    <property type="entry name" value="BphY/WalK/GraS-like"/>
</dbReference>
<dbReference type="Pfam" id="PF02518">
    <property type="entry name" value="HATPase_c"/>
    <property type="match status" value="1"/>
</dbReference>
<feature type="transmembrane region" description="Helical" evidence="11">
    <location>
        <begin position="37"/>
        <end position="57"/>
    </location>
</feature>
<dbReference type="PRINTS" id="PR00344">
    <property type="entry name" value="BCTRLSENSOR"/>
</dbReference>
<keyword evidence="8 11" id="KW-1133">Transmembrane helix</keyword>
<reference evidence="13" key="1">
    <citation type="submission" date="2020-10" db="EMBL/GenBank/DDBJ databases">
        <authorList>
            <person name="Gilroy R."/>
        </authorList>
    </citation>
    <scope>NUCLEOTIDE SEQUENCE</scope>
    <source>
        <strain evidence="13">ChiHile30-977</strain>
    </source>
</reference>
<sequence length="324" mass="36278">MIREYLRMRRTLFLLWAAAGVTSLASAAAYGAGMEAAQYGLLMLTFLLALFCAADFLRFRARARRLDEVLRNLSEARHSLPEAVGPIEARYHALADGLYALLAAQKEALETGHAEQLEYYTLWVHQIKTPIAAMRLAMQSGARPELLEAELFKVERYVEMALQNVKLGSLAGDLVIREEPLEPIVRECVRKYAPLFIAKHLSVQMEQLERTVTTDSKWLAFILEQLLSNAVKYTHAGGVRIACEGEWLVVEDTGVGIRAEDLQRVFEKGYTGHNGRMDKRASGLGLYMASRAARALGIRLRAESEPGQGTRMLLRFPVRNGDIQ</sequence>
<comment type="subcellular location">
    <subcellularLocation>
        <location evidence="2">Cell membrane</location>
        <topology evidence="2">Multi-pass membrane protein</topology>
    </subcellularLocation>
</comment>
<dbReference type="Gene3D" id="3.30.565.10">
    <property type="entry name" value="Histidine kinase-like ATPase, C-terminal domain"/>
    <property type="match status" value="1"/>
</dbReference>
<keyword evidence="9" id="KW-0902">Two-component regulatory system</keyword>
<dbReference type="GO" id="GO:0000155">
    <property type="term" value="F:phosphorelay sensor kinase activity"/>
    <property type="evidence" value="ECO:0007669"/>
    <property type="project" value="TreeGrafter"/>
</dbReference>
<keyword evidence="5" id="KW-0808">Transferase</keyword>
<dbReference type="EC" id="2.7.13.3" evidence="3"/>
<evidence type="ECO:0000256" key="9">
    <source>
        <dbReference type="ARBA" id="ARBA00023012"/>
    </source>
</evidence>
<evidence type="ECO:0000256" key="4">
    <source>
        <dbReference type="ARBA" id="ARBA00022475"/>
    </source>
</evidence>
<organism evidence="13 14">
    <name type="scientific">Candidatus Avichristensenella intestinipullorum</name>
    <dbReference type="NCBI Taxonomy" id="2840693"/>
    <lineage>
        <taxon>Bacteria</taxon>
        <taxon>Bacillati</taxon>
        <taxon>Bacillota</taxon>
        <taxon>Clostridia</taxon>
        <taxon>Candidatus Avichristensenella</taxon>
    </lineage>
</organism>
<evidence type="ECO:0000313" key="13">
    <source>
        <dbReference type="EMBL" id="HIQ62038.1"/>
    </source>
</evidence>
<dbReference type="GO" id="GO:0016036">
    <property type="term" value="P:cellular response to phosphate starvation"/>
    <property type="evidence" value="ECO:0007669"/>
    <property type="project" value="TreeGrafter"/>
</dbReference>
<dbReference type="GO" id="GO:0004721">
    <property type="term" value="F:phosphoprotein phosphatase activity"/>
    <property type="evidence" value="ECO:0007669"/>
    <property type="project" value="TreeGrafter"/>
</dbReference>
<dbReference type="SUPFAM" id="SSF55874">
    <property type="entry name" value="ATPase domain of HSP90 chaperone/DNA topoisomerase II/histidine kinase"/>
    <property type="match status" value="1"/>
</dbReference>
<keyword evidence="6 11" id="KW-0812">Transmembrane</keyword>
<proteinExistence type="predicted"/>
<evidence type="ECO:0000256" key="8">
    <source>
        <dbReference type="ARBA" id="ARBA00022989"/>
    </source>
</evidence>
<keyword evidence="7 13" id="KW-0418">Kinase</keyword>
<dbReference type="Proteomes" id="UP000886819">
    <property type="component" value="Unassembled WGS sequence"/>
</dbReference>
<comment type="caution">
    <text evidence="13">The sequence shown here is derived from an EMBL/GenBank/DDBJ whole genome shotgun (WGS) entry which is preliminary data.</text>
</comment>
<reference evidence="13" key="2">
    <citation type="journal article" date="2021" name="PeerJ">
        <title>Extensive microbial diversity within the chicken gut microbiome revealed by metagenomics and culture.</title>
        <authorList>
            <person name="Gilroy R."/>
            <person name="Ravi A."/>
            <person name="Getino M."/>
            <person name="Pursley I."/>
            <person name="Horton D.L."/>
            <person name="Alikhan N.F."/>
            <person name="Baker D."/>
            <person name="Gharbi K."/>
            <person name="Hall N."/>
            <person name="Watson M."/>
            <person name="Adriaenssens E.M."/>
            <person name="Foster-Nyarko E."/>
            <person name="Jarju S."/>
            <person name="Secka A."/>
            <person name="Antonio M."/>
            <person name="Oren A."/>
            <person name="Chaudhuri R.R."/>
            <person name="La Ragione R."/>
            <person name="Hildebrand F."/>
            <person name="Pallen M.J."/>
        </authorList>
    </citation>
    <scope>NUCLEOTIDE SEQUENCE</scope>
    <source>
        <strain evidence="13">ChiHile30-977</strain>
    </source>
</reference>
<dbReference type="EMBL" id="DVFI01000007">
    <property type="protein sequence ID" value="HIQ62038.1"/>
    <property type="molecule type" value="Genomic_DNA"/>
</dbReference>
<dbReference type="InterPro" id="IPR004358">
    <property type="entry name" value="Sig_transdc_His_kin-like_C"/>
</dbReference>
<evidence type="ECO:0000256" key="1">
    <source>
        <dbReference type="ARBA" id="ARBA00000085"/>
    </source>
</evidence>
<gene>
    <name evidence="13" type="ORF">IAA66_00450</name>
</gene>
<evidence type="ECO:0000256" key="5">
    <source>
        <dbReference type="ARBA" id="ARBA00022679"/>
    </source>
</evidence>
<protein>
    <recommendedName>
        <fullName evidence="3">histidine kinase</fullName>
        <ecNumber evidence="3">2.7.13.3</ecNumber>
    </recommendedName>
</protein>
<evidence type="ECO:0000256" key="11">
    <source>
        <dbReference type="SAM" id="Phobius"/>
    </source>
</evidence>
<keyword evidence="10 11" id="KW-0472">Membrane</keyword>
<dbReference type="InterPro" id="IPR005467">
    <property type="entry name" value="His_kinase_dom"/>
</dbReference>
<dbReference type="InterPro" id="IPR036890">
    <property type="entry name" value="HATPase_C_sf"/>
</dbReference>
<accession>A0A9D0YWE2</accession>
<dbReference type="PROSITE" id="PS50109">
    <property type="entry name" value="HIS_KIN"/>
    <property type="match status" value="1"/>
</dbReference>
<dbReference type="PANTHER" id="PTHR45453">
    <property type="entry name" value="PHOSPHATE REGULON SENSOR PROTEIN PHOR"/>
    <property type="match status" value="1"/>
</dbReference>
<evidence type="ECO:0000313" key="14">
    <source>
        <dbReference type="Proteomes" id="UP000886819"/>
    </source>
</evidence>
<comment type="catalytic activity">
    <reaction evidence="1">
        <text>ATP + protein L-histidine = ADP + protein N-phospho-L-histidine.</text>
        <dbReference type="EC" id="2.7.13.3"/>
    </reaction>
</comment>
<dbReference type="AlphaFoldDB" id="A0A9D0YWE2"/>
<name>A0A9D0YWE2_9FIRM</name>
<evidence type="ECO:0000256" key="10">
    <source>
        <dbReference type="ARBA" id="ARBA00023136"/>
    </source>
</evidence>
<keyword evidence="4" id="KW-1003">Cell membrane</keyword>
<evidence type="ECO:0000259" key="12">
    <source>
        <dbReference type="PROSITE" id="PS50109"/>
    </source>
</evidence>
<feature type="domain" description="Histidine kinase" evidence="12">
    <location>
        <begin position="122"/>
        <end position="320"/>
    </location>
</feature>
<evidence type="ECO:0000256" key="2">
    <source>
        <dbReference type="ARBA" id="ARBA00004651"/>
    </source>
</evidence>
<evidence type="ECO:0000256" key="3">
    <source>
        <dbReference type="ARBA" id="ARBA00012438"/>
    </source>
</evidence>
<evidence type="ECO:0000256" key="7">
    <source>
        <dbReference type="ARBA" id="ARBA00022777"/>
    </source>
</evidence>